<evidence type="ECO:0000313" key="2">
    <source>
        <dbReference type="EnsemblMetazoa" id="XP_050516149.1"/>
    </source>
</evidence>
<reference evidence="2" key="1">
    <citation type="submission" date="2025-05" db="UniProtKB">
        <authorList>
            <consortium name="EnsemblMetazoa"/>
        </authorList>
    </citation>
    <scope>IDENTIFICATION</scope>
</reference>
<feature type="compositionally biased region" description="Basic and acidic residues" evidence="1">
    <location>
        <begin position="30"/>
        <end position="45"/>
    </location>
</feature>
<dbReference type="GeneID" id="126891012"/>
<feature type="region of interest" description="Disordered" evidence="1">
    <location>
        <begin position="1"/>
        <end position="45"/>
    </location>
</feature>
<dbReference type="EnsemblMetazoa" id="XM_050660192.1">
    <property type="protein sequence ID" value="XP_050516149.1"/>
    <property type="gene ID" value="LOC126891012"/>
</dbReference>
<keyword evidence="3" id="KW-1185">Reference proteome</keyword>
<proteinExistence type="predicted"/>
<dbReference type="Proteomes" id="UP001652700">
    <property type="component" value="Unplaced"/>
</dbReference>
<dbReference type="RefSeq" id="XP_050516149.1">
    <property type="nucleotide sequence ID" value="XM_050660192.1"/>
</dbReference>
<feature type="compositionally biased region" description="Basic and acidic residues" evidence="1">
    <location>
        <begin position="1"/>
        <end position="13"/>
    </location>
</feature>
<sequence>MSNKRDKPKHENSFDEEEVFKRSKSTTRTPPKDNKEEQEKQEMEDIKKMLKEMNEDIKTQIKELKTELKEENEEIRNNIREERKELKQENKMLKAENKKITEDLSDLKRSMERLDKEKRKNNLIISGLIIDSEDPIALKQEMTNMLENHPGRIKTDVKRAQKIGTETCLVELGNEEEKVAILRNKSKLKKVKHRKICITEDLTKRDQQKAKALRDISREMREKVKIL</sequence>
<organism evidence="2 3">
    <name type="scientific">Diabrotica virgifera virgifera</name>
    <name type="common">western corn rootworm</name>
    <dbReference type="NCBI Taxonomy" id="50390"/>
    <lineage>
        <taxon>Eukaryota</taxon>
        <taxon>Metazoa</taxon>
        <taxon>Ecdysozoa</taxon>
        <taxon>Arthropoda</taxon>
        <taxon>Hexapoda</taxon>
        <taxon>Insecta</taxon>
        <taxon>Pterygota</taxon>
        <taxon>Neoptera</taxon>
        <taxon>Endopterygota</taxon>
        <taxon>Coleoptera</taxon>
        <taxon>Polyphaga</taxon>
        <taxon>Cucujiformia</taxon>
        <taxon>Chrysomeloidea</taxon>
        <taxon>Chrysomelidae</taxon>
        <taxon>Galerucinae</taxon>
        <taxon>Diabroticina</taxon>
        <taxon>Diabroticites</taxon>
        <taxon>Diabrotica</taxon>
    </lineage>
</organism>
<accession>A0ABM5L133</accession>
<evidence type="ECO:0000313" key="3">
    <source>
        <dbReference type="Proteomes" id="UP001652700"/>
    </source>
</evidence>
<name>A0ABM5L133_DIAVI</name>
<protein>
    <submittedName>
        <fullName evidence="2">Uncharacterized protein</fullName>
    </submittedName>
</protein>
<evidence type="ECO:0000256" key="1">
    <source>
        <dbReference type="SAM" id="MobiDB-lite"/>
    </source>
</evidence>